<keyword evidence="1" id="KW-1133">Transmembrane helix</keyword>
<evidence type="ECO:0008006" key="4">
    <source>
        <dbReference type="Google" id="ProtNLM"/>
    </source>
</evidence>
<protein>
    <recommendedName>
        <fullName evidence="4">DUF4381 domain-containing protein</fullName>
    </recommendedName>
</protein>
<reference evidence="2 3" key="1">
    <citation type="submission" date="2016-10" db="EMBL/GenBank/DDBJ databases">
        <authorList>
            <person name="de Groot N.N."/>
        </authorList>
    </citation>
    <scope>NUCLEOTIDE SEQUENCE [LARGE SCALE GENOMIC DNA]</scope>
    <source>
        <strain evidence="2 3">Nl13</strain>
    </source>
</reference>
<keyword evidence="1" id="KW-0472">Membrane</keyword>
<dbReference type="EMBL" id="FNVK01000005">
    <property type="protein sequence ID" value="SEF67113.1"/>
    <property type="molecule type" value="Genomic_DNA"/>
</dbReference>
<dbReference type="RefSeq" id="WP_074773567.1">
    <property type="nucleotide sequence ID" value="NZ_FNVK01000005.1"/>
</dbReference>
<gene>
    <name evidence="2" type="ORF">SAMN05216403_105136</name>
</gene>
<proteinExistence type="predicted"/>
<evidence type="ECO:0000313" key="3">
    <source>
        <dbReference type="Proteomes" id="UP000236751"/>
    </source>
</evidence>
<dbReference type="AlphaFoldDB" id="A0A1H5TWF3"/>
<evidence type="ECO:0000313" key="2">
    <source>
        <dbReference type="EMBL" id="SEF67113.1"/>
    </source>
</evidence>
<dbReference type="Proteomes" id="UP000236751">
    <property type="component" value="Unassembled WGS sequence"/>
</dbReference>
<sequence length="149" mass="17335">MNEFSDQISAYFSHVPMWPLVLLGAGIVVAGIYEIFTRKRRTEAAEEFRSAILSTLSGLYPEPTNWPRSIDTYLRARLPVMHEIIEDFRSNVRQQDIPAYNRDWDNYQEFCRNEITDDKCIAAETNPGRESDPKKTFHQLVSNLLRHAD</sequence>
<feature type="transmembrane region" description="Helical" evidence="1">
    <location>
        <begin position="17"/>
        <end position="36"/>
    </location>
</feature>
<keyword evidence="1" id="KW-0812">Transmembrane</keyword>
<organism evidence="2 3">
    <name type="scientific">Nitrosospira multiformis (strain ATCC 25196 / NCIMB 11849 / C 71)</name>
    <dbReference type="NCBI Taxonomy" id="323848"/>
    <lineage>
        <taxon>Bacteria</taxon>
        <taxon>Pseudomonadati</taxon>
        <taxon>Pseudomonadota</taxon>
        <taxon>Betaproteobacteria</taxon>
        <taxon>Nitrosomonadales</taxon>
        <taxon>Nitrosomonadaceae</taxon>
        <taxon>Nitrosospira</taxon>
    </lineage>
</organism>
<name>A0A1H5TWF3_NITMU</name>
<evidence type="ECO:0000256" key="1">
    <source>
        <dbReference type="SAM" id="Phobius"/>
    </source>
</evidence>
<accession>A0A1H5TWF3</accession>